<dbReference type="GO" id="GO:0046872">
    <property type="term" value="F:metal ion binding"/>
    <property type="evidence" value="ECO:0007669"/>
    <property type="project" value="UniProtKB-KW"/>
</dbReference>
<dbReference type="InterPro" id="IPR012292">
    <property type="entry name" value="Globin/Proto"/>
</dbReference>
<reference evidence="8" key="1">
    <citation type="submission" date="2019-01" db="EMBL/GenBank/DDBJ databases">
        <title>Sphingorhabdus lacus sp.nov., isolated from an oligotrophic freshwater lake.</title>
        <authorList>
            <person name="Park M."/>
        </authorList>
    </citation>
    <scope>NUCLEOTIDE SEQUENCE [LARGE SCALE GENOMIC DNA]</scope>
    <source>
        <strain evidence="8">IMCC1753</strain>
    </source>
</reference>
<dbReference type="Pfam" id="PF01152">
    <property type="entry name" value="Bac_globin"/>
    <property type="match status" value="1"/>
</dbReference>
<dbReference type="InterPro" id="IPR009050">
    <property type="entry name" value="Globin-like_sf"/>
</dbReference>
<sequence length="162" mass="18139">MKIILASTFFLTAMTITGTAIAAEPAISDTEIKPSAPTLPIITDDTALFEQFGGREGLTKIMDDVMVRWLANPRTKPFFENSDQDRIKLQLVEQFCVIMKGPCEYSGRTMAEAHRGMNVNEGSFYALVEELQITLNKMDVPFRAQNRLIAALAPMHRDIIDK</sequence>
<dbReference type="SUPFAM" id="SSF46458">
    <property type="entry name" value="Globin-like"/>
    <property type="match status" value="1"/>
</dbReference>
<dbReference type="GO" id="GO:0020037">
    <property type="term" value="F:heme binding"/>
    <property type="evidence" value="ECO:0007669"/>
    <property type="project" value="InterPro"/>
</dbReference>
<gene>
    <name evidence="7" type="ORF">EUU25_02355</name>
</gene>
<dbReference type="InterPro" id="IPR001486">
    <property type="entry name" value="Hemoglobin_trunc"/>
</dbReference>
<proteinExistence type="predicted"/>
<dbReference type="EMBL" id="CP035733">
    <property type="protein sequence ID" value="QGY79561.1"/>
    <property type="molecule type" value="Genomic_DNA"/>
</dbReference>
<protein>
    <submittedName>
        <fullName evidence="7">Group 1 truncated hemoglobin</fullName>
    </submittedName>
</protein>
<evidence type="ECO:0000313" key="7">
    <source>
        <dbReference type="EMBL" id="QGY79561.1"/>
    </source>
</evidence>
<dbReference type="Proteomes" id="UP000428803">
    <property type="component" value="Chromosome"/>
</dbReference>
<dbReference type="KEGG" id="slaa:EUU25_02355"/>
<evidence type="ECO:0000256" key="3">
    <source>
        <dbReference type="ARBA" id="ARBA00022723"/>
    </source>
</evidence>
<feature type="chain" id="PRO_5026038236" evidence="6">
    <location>
        <begin position="23"/>
        <end position="162"/>
    </location>
</feature>
<keyword evidence="4 5" id="KW-0408">Iron</keyword>
<dbReference type="OrthoDB" id="9795814at2"/>
<dbReference type="CDD" id="cd00454">
    <property type="entry name" value="TrHb1_N"/>
    <property type="match status" value="1"/>
</dbReference>
<evidence type="ECO:0000256" key="2">
    <source>
        <dbReference type="ARBA" id="ARBA00022617"/>
    </source>
</evidence>
<keyword evidence="2 5" id="KW-0349">Heme</keyword>
<keyword evidence="3 5" id="KW-0479">Metal-binding</keyword>
<name>A0A6I6L5R2_9SPHN</name>
<evidence type="ECO:0000256" key="6">
    <source>
        <dbReference type="SAM" id="SignalP"/>
    </source>
</evidence>
<dbReference type="GO" id="GO:0019825">
    <property type="term" value="F:oxygen binding"/>
    <property type="evidence" value="ECO:0007669"/>
    <property type="project" value="InterPro"/>
</dbReference>
<accession>A0A6I6L5R2</accession>
<keyword evidence="8" id="KW-1185">Reference proteome</keyword>
<keyword evidence="6" id="KW-0732">Signal</keyword>
<evidence type="ECO:0000313" key="8">
    <source>
        <dbReference type="Proteomes" id="UP000428803"/>
    </source>
</evidence>
<organism evidence="7 8">
    <name type="scientific">Sphingorhabdus lacus</name>
    <dbReference type="NCBI Taxonomy" id="392610"/>
    <lineage>
        <taxon>Bacteria</taxon>
        <taxon>Pseudomonadati</taxon>
        <taxon>Pseudomonadota</taxon>
        <taxon>Alphaproteobacteria</taxon>
        <taxon>Sphingomonadales</taxon>
        <taxon>Sphingomonadaceae</taxon>
        <taxon>Sphingorhabdus</taxon>
    </lineage>
</organism>
<evidence type="ECO:0000256" key="4">
    <source>
        <dbReference type="ARBA" id="ARBA00023004"/>
    </source>
</evidence>
<feature type="signal peptide" evidence="6">
    <location>
        <begin position="1"/>
        <end position="22"/>
    </location>
</feature>
<feature type="binding site" description="distal binding residue" evidence="5">
    <location>
        <position position="114"/>
    </location>
    <ligand>
        <name>heme</name>
        <dbReference type="ChEBI" id="CHEBI:30413"/>
    </ligand>
    <ligandPart>
        <name>Fe</name>
        <dbReference type="ChEBI" id="CHEBI:18248"/>
    </ligandPart>
</feature>
<keyword evidence="1" id="KW-0813">Transport</keyword>
<dbReference type="RefSeq" id="WP_158897943.1">
    <property type="nucleotide sequence ID" value="NZ_CP035733.1"/>
</dbReference>
<evidence type="ECO:0000256" key="1">
    <source>
        <dbReference type="ARBA" id="ARBA00022448"/>
    </source>
</evidence>
<dbReference type="Gene3D" id="1.10.490.10">
    <property type="entry name" value="Globins"/>
    <property type="match status" value="1"/>
</dbReference>
<dbReference type="AlphaFoldDB" id="A0A6I6L5R2"/>
<evidence type="ECO:0000256" key="5">
    <source>
        <dbReference type="PIRSR" id="PIRSR601486-1"/>
    </source>
</evidence>